<feature type="domain" description="HTH marR-type" evidence="4">
    <location>
        <begin position="10"/>
        <end position="142"/>
    </location>
</feature>
<dbReference type="EMBL" id="JBEPLN010000004">
    <property type="protein sequence ID" value="MET3633738.1"/>
    <property type="molecule type" value="Genomic_DNA"/>
</dbReference>
<evidence type="ECO:0000256" key="1">
    <source>
        <dbReference type="ARBA" id="ARBA00023015"/>
    </source>
</evidence>
<keyword evidence="2 5" id="KW-0238">DNA-binding</keyword>
<keyword evidence="1" id="KW-0805">Transcription regulation</keyword>
<gene>
    <name evidence="5" type="ORF">ABID28_000371</name>
</gene>
<name>A0ABV2JET9_9STRE</name>
<evidence type="ECO:0000313" key="5">
    <source>
        <dbReference type="EMBL" id="MET3633738.1"/>
    </source>
</evidence>
<evidence type="ECO:0000259" key="4">
    <source>
        <dbReference type="PROSITE" id="PS50995"/>
    </source>
</evidence>
<organism evidence="5 6">
    <name type="scientific">Streptococcus porcorum</name>
    <dbReference type="NCBI Taxonomy" id="701526"/>
    <lineage>
        <taxon>Bacteria</taxon>
        <taxon>Bacillati</taxon>
        <taxon>Bacillota</taxon>
        <taxon>Bacilli</taxon>
        <taxon>Lactobacillales</taxon>
        <taxon>Streptococcaceae</taxon>
        <taxon>Streptococcus</taxon>
    </lineage>
</organism>
<reference evidence="5 6" key="1">
    <citation type="submission" date="2024-06" db="EMBL/GenBank/DDBJ databases">
        <title>Genomic Encyclopedia of Type Strains, Phase IV (KMG-IV): sequencing the most valuable type-strain genomes for metagenomic binning, comparative biology and taxonomic classification.</title>
        <authorList>
            <person name="Goeker M."/>
        </authorList>
    </citation>
    <scope>NUCLEOTIDE SEQUENCE [LARGE SCALE GENOMIC DNA]</scope>
    <source>
        <strain evidence="5 6">DSM 28302</strain>
    </source>
</reference>
<evidence type="ECO:0000256" key="3">
    <source>
        <dbReference type="ARBA" id="ARBA00023163"/>
    </source>
</evidence>
<dbReference type="SUPFAM" id="SSF46785">
    <property type="entry name" value="Winged helix' DNA-binding domain"/>
    <property type="match status" value="1"/>
</dbReference>
<dbReference type="Gene3D" id="1.10.10.10">
    <property type="entry name" value="Winged helix-like DNA-binding domain superfamily/Winged helix DNA-binding domain"/>
    <property type="match status" value="1"/>
</dbReference>
<dbReference type="PANTHER" id="PTHR42756:SF1">
    <property type="entry name" value="TRANSCRIPTIONAL REPRESSOR OF EMRAB OPERON"/>
    <property type="match status" value="1"/>
</dbReference>
<dbReference type="Proteomes" id="UP001549037">
    <property type="component" value="Unassembled WGS sequence"/>
</dbReference>
<dbReference type="SMART" id="SM00347">
    <property type="entry name" value="HTH_MARR"/>
    <property type="match status" value="1"/>
</dbReference>
<dbReference type="InterPro" id="IPR000835">
    <property type="entry name" value="HTH_MarR-typ"/>
</dbReference>
<sequence>MGEELDKNLSVKTMVVLRKAMRSIDSQVYSEFKDYGITPTQFGVLDVLYTKGEMKICRLIDSMLATSGNMTVVIKNMERHGWIYRQVSPDDRRASVVGLTETGRDLIEAILPQHIASVNQVFAHLTDEEKSSLITILKKFKKSEAK</sequence>
<dbReference type="InterPro" id="IPR036390">
    <property type="entry name" value="WH_DNA-bd_sf"/>
</dbReference>
<dbReference type="PRINTS" id="PR00598">
    <property type="entry name" value="HTHMARR"/>
</dbReference>
<evidence type="ECO:0000313" key="6">
    <source>
        <dbReference type="Proteomes" id="UP001549037"/>
    </source>
</evidence>
<comment type="caution">
    <text evidence="5">The sequence shown here is derived from an EMBL/GenBank/DDBJ whole genome shotgun (WGS) entry which is preliminary data.</text>
</comment>
<dbReference type="RefSeq" id="WP_354367551.1">
    <property type="nucleotide sequence ID" value="NZ_JBEPLN010000004.1"/>
</dbReference>
<keyword evidence="3" id="KW-0804">Transcription</keyword>
<dbReference type="PANTHER" id="PTHR42756">
    <property type="entry name" value="TRANSCRIPTIONAL REGULATOR, MARR"/>
    <property type="match status" value="1"/>
</dbReference>
<dbReference type="GO" id="GO:0003677">
    <property type="term" value="F:DNA binding"/>
    <property type="evidence" value="ECO:0007669"/>
    <property type="project" value="UniProtKB-KW"/>
</dbReference>
<dbReference type="PROSITE" id="PS50995">
    <property type="entry name" value="HTH_MARR_2"/>
    <property type="match status" value="1"/>
</dbReference>
<protein>
    <submittedName>
        <fullName evidence="5">DNA-binding MarR family transcriptional regulator</fullName>
    </submittedName>
</protein>
<accession>A0ABV2JET9</accession>
<keyword evidence="6" id="KW-1185">Reference proteome</keyword>
<dbReference type="InterPro" id="IPR036388">
    <property type="entry name" value="WH-like_DNA-bd_sf"/>
</dbReference>
<proteinExistence type="predicted"/>
<evidence type="ECO:0000256" key="2">
    <source>
        <dbReference type="ARBA" id="ARBA00023125"/>
    </source>
</evidence>
<dbReference type="Pfam" id="PF01047">
    <property type="entry name" value="MarR"/>
    <property type="match status" value="1"/>
</dbReference>